<evidence type="ECO:0000259" key="1">
    <source>
        <dbReference type="PROSITE" id="PS50222"/>
    </source>
</evidence>
<dbReference type="AlphaFoldDB" id="A0A8S4PYS2"/>
<evidence type="ECO:0000313" key="3">
    <source>
        <dbReference type="Proteomes" id="UP000749559"/>
    </source>
</evidence>
<feature type="domain" description="EF-hand" evidence="1">
    <location>
        <begin position="144"/>
        <end position="179"/>
    </location>
</feature>
<evidence type="ECO:0000313" key="2">
    <source>
        <dbReference type="EMBL" id="CAH1797944.1"/>
    </source>
</evidence>
<dbReference type="EMBL" id="CAIIXF020000010">
    <property type="protein sequence ID" value="CAH1797944.1"/>
    <property type="molecule type" value="Genomic_DNA"/>
</dbReference>
<accession>A0A8S4PYS2</accession>
<dbReference type="OrthoDB" id="427950at2759"/>
<gene>
    <name evidence="2" type="ORF">OFUS_LOCUS22146</name>
</gene>
<organism evidence="2 3">
    <name type="scientific">Owenia fusiformis</name>
    <name type="common">Polychaete worm</name>
    <dbReference type="NCBI Taxonomy" id="6347"/>
    <lineage>
        <taxon>Eukaryota</taxon>
        <taxon>Metazoa</taxon>
        <taxon>Spiralia</taxon>
        <taxon>Lophotrochozoa</taxon>
        <taxon>Annelida</taxon>
        <taxon>Polychaeta</taxon>
        <taxon>Sedentaria</taxon>
        <taxon>Canalipalpata</taxon>
        <taxon>Sabellida</taxon>
        <taxon>Oweniida</taxon>
        <taxon>Oweniidae</taxon>
        <taxon>Owenia</taxon>
    </lineage>
</organism>
<name>A0A8S4PYS2_OWEFU</name>
<dbReference type="InterPro" id="IPR002048">
    <property type="entry name" value="EF_hand_dom"/>
</dbReference>
<dbReference type="PROSITE" id="PS50222">
    <property type="entry name" value="EF_HAND_2"/>
    <property type="match status" value="1"/>
</dbReference>
<keyword evidence="3" id="KW-1185">Reference proteome</keyword>
<feature type="non-terminal residue" evidence="2">
    <location>
        <position position="1"/>
    </location>
</feature>
<proteinExistence type="predicted"/>
<reference evidence="2" key="1">
    <citation type="submission" date="2022-03" db="EMBL/GenBank/DDBJ databases">
        <authorList>
            <person name="Martin C."/>
        </authorList>
    </citation>
    <scope>NUCLEOTIDE SEQUENCE</scope>
</reference>
<feature type="non-terminal residue" evidence="2">
    <location>
        <position position="204"/>
    </location>
</feature>
<dbReference type="GO" id="GO:0005509">
    <property type="term" value="F:calcium ion binding"/>
    <property type="evidence" value="ECO:0007669"/>
    <property type="project" value="InterPro"/>
</dbReference>
<sequence length="204" mass="23191">ILENSCDDKQMSEIRQMPYFWLRKVTTAISAWDLDKDGHIGHDAMMNIADTFARVGNLNGKSGDNILEVIGELANPGRENPLSEIVKATSFSEHLIGIWRAKGNPASVKSLRKIYSNMFKIVDCNAAGFLTFDQYLVFWNIFNLDKRFAKMQFDYMDTDQSGKISEEQFMNTYRDYLGNTGDDTLNDSSDHSLTIKLGHMPNQN</sequence>
<protein>
    <recommendedName>
        <fullName evidence="1">EF-hand domain-containing protein</fullName>
    </recommendedName>
</protein>
<dbReference type="SUPFAM" id="SSF47473">
    <property type="entry name" value="EF-hand"/>
    <property type="match status" value="1"/>
</dbReference>
<dbReference type="Proteomes" id="UP000749559">
    <property type="component" value="Unassembled WGS sequence"/>
</dbReference>
<comment type="caution">
    <text evidence="2">The sequence shown here is derived from an EMBL/GenBank/DDBJ whole genome shotgun (WGS) entry which is preliminary data.</text>
</comment>
<dbReference type="Gene3D" id="1.10.238.10">
    <property type="entry name" value="EF-hand"/>
    <property type="match status" value="1"/>
</dbReference>
<dbReference type="InterPro" id="IPR011992">
    <property type="entry name" value="EF-hand-dom_pair"/>
</dbReference>